<dbReference type="OrthoDB" id="9787061at2"/>
<proteinExistence type="inferred from homology"/>
<keyword evidence="11" id="KW-0436">Ligase</keyword>
<evidence type="ECO:0000256" key="4">
    <source>
        <dbReference type="ARBA" id="ARBA00024732"/>
    </source>
</evidence>
<dbReference type="InterPro" id="IPR000544">
    <property type="entry name" value="Octanoyltransferase"/>
</dbReference>
<dbReference type="HOGENOM" id="CLU_035168_1_3_0"/>
<evidence type="ECO:0000256" key="3">
    <source>
        <dbReference type="ARBA" id="ARBA00023315"/>
    </source>
</evidence>
<dbReference type="PROSITE" id="PS51733">
    <property type="entry name" value="BPL_LPL_CATALYTIC"/>
    <property type="match status" value="1"/>
</dbReference>
<evidence type="ECO:0000313" key="12">
    <source>
        <dbReference type="Proteomes" id="UP000014227"/>
    </source>
</evidence>
<dbReference type="EMBL" id="HF951689">
    <property type="protein sequence ID" value="CCW36259.1"/>
    <property type="molecule type" value="Genomic_DNA"/>
</dbReference>
<dbReference type="NCBIfam" id="NF010925">
    <property type="entry name" value="PRK14345.1"/>
    <property type="match status" value="1"/>
</dbReference>
<evidence type="ECO:0000256" key="6">
    <source>
        <dbReference type="PIRNR" id="PIRNR016262"/>
    </source>
</evidence>
<dbReference type="EC" id="2.3.1.181" evidence="5 6"/>
<comment type="pathway">
    <text evidence="1 5 6">Protein modification; protein lipoylation via endogenous pathway; protein N(6)-(lipoyl)lysine from octanoyl-[acyl-carrier-protein]: step 1/2.</text>
</comment>
<dbReference type="GO" id="GO:0033819">
    <property type="term" value="F:lipoyl(octanoyl) transferase activity"/>
    <property type="evidence" value="ECO:0007669"/>
    <property type="project" value="UniProtKB-EC"/>
</dbReference>
<dbReference type="UniPathway" id="UPA00538">
    <property type="reaction ID" value="UER00592"/>
</dbReference>
<feature type="binding site" evidence="5 8">
    <location>
        <begin position="149"/>
        <end position="151"/>
    </location>
    <ligand>
        <name>substrate</name>
    </ligand>
</feature>
<comment type="catalytic activity">
    <reaction evidence="5 6">
        <text>octanoyl-[ACP] + L-lysyl-[protein] = N(6)-octanoyl-L-lysyl-[protein] + holo-[ACP] + H(+)</text>
        <dbReference type="Rhea" id="RHEA:17665"/>
        <dbReference type="Rhea" id="RHEA-COMP:9636"/>
        <dbReference type="Rhea" id="RHEA-COMP:9685"/>
        <dbReference type="Rhea" id="RHEA-COMP:9752"/>
        <dbReference type="Rhea" id="RHEA-COMP:9928"/>
        <dbReference type="ChEBI" id="CHEBI:15378"/>
        <dbReference type="ChEBI" id="CHEBI:29969"/>
        <dbReference type="ChEBI" id="CHEBI:64479"/>
        <dbReference type="ChEBI" id="CHEBI:78463"/>
        <dbReference type="ChEBI" id="CHEBI:78809"/>
        <dbReference type="EC" id="2.3.1.181"/>
    </reaction>
</comment>
<evidence type="ECO:0000259" key="10">
    <source>
        <dbReference type="PROSITE" id="PS51733"/>
    </source>
</evidence>
<dbReference type="Gene3D" id="3.30.930.10">
    <property type="entry name" value="Bira Bifunctional Protein, Domain 2"/>
    <property type="match status" value="1"/>
</dbReference>
<evidence type="ECO:0000256" key="1">
    <source>
        <dbReference type="ARBA" id="ARBA00004821"/>
    </source>
</evidence>
<dbReference type="PIRSF" id="PIRSF016262">
    <property type="entry name" value="LPLase"/>
    <property type="match status" value="1"/>
</dbReference>
<dbReference type="InParanoid" id="S0EZG7"/>
<dbReference type="HAMAP" id="MF_00013">
    <property type="entry name" value="LipB"/>
    <property type="match status" value="1"/>
</dbReference>
<feature type="binding site" evidence="5 8">
    <location>
        <begin position="75"/>
        <end position="82"/>
    </location>
    <ligand>
        <name>substrate</name>
    </ligand>
</feature>
<gene>
    <name evidence="5" type="primary">lipB</name>
    <name evidence="11" type="ORF">CCALI_02460</name>
</gene>
<dbReference type="Pfam" id="PF21948">
    <property type="entry name" value="LplA-B_cat"/>
    <property type="match status" value="1"/>
</dbReference>
<dbReference type="STRING" id="454171.CP488_01629"/>
<evidence type="ECO:0000313" key="11">
    <source>
        <dbReference type="EMBL" id="CCW36259.1"/>
    </source>
</evidence>
<dbReference type="GO" id="GO:0016874">
    <property type="term" value="F:ligase activity"/>
    <property type="evidence" value="ECO:0007669"/>
    <property type="project" value="UniProtKB-KW"/>
</dbReference>
<dbReference type="AlphaFoldDB" id="S0EZG7"/>
<keyword evidence="12" id="KW-1185">Reference proteome</keyword>
<dbReference type="InterPro" id="IPR004143">
    <property type="entry name" value="BPL_LPL_catalytic"/>
</dbReference>
<dbReference type="KEGG" id="ccz:CCALI_02460"/>
<evidence type="ECO:0000256" key="5">
    <source>
        <dbReference type="HAMAP-Rule" id="MF_00013"/>
    </source>
</evidence>
<dbReference type="PANTHER" id="PTHR10993:SF7">
    <property type="entry name" value="LIPOYLTRANSFERASE 2, MITOCHONDRIAL-RELATED"/>
    <property type="match status" value="1"/>
</dbReference>
<evidence type="ECO:0000256" key="8">
    <source>
        <dbReference type="PIRSR" id="PIRSR016262-2"/>
    </source>
</evidence>
<dbReference type="RefSeq" id="WP_016483771.1">
    <property type="nucleotide sequence ID" value="NC_021487.1"/>
</dbReference>
<keyword evidence="5" id="KW-0963">Cytoplasm</keyword>
<dbReference type="GO" id="GO:0005737">
    <property type="term" value="C:cytoplasm"/>
    <property type="evidence" value="ECO:0007669"/>
    <property type="project" value="UniProtKB-SubCell"/>
</dbReference>
<dbReference type="NCBIfam" id="TIGR00214">
    <property type="entry name" value="lipB"/>
    <property type="match status" value="1"/>
</dbReference>
<organism evidence="11 12">
    <name type="scientific">Chthonomonas calidirosea (strain DSM 23976 / ICMP 18418 / T49)</name>
    <dbReference type="NCBI Taxonomy" id="1303518"/>
    <lineage>
        <taxon>Bacteria</taxon>
        <taxon>Bacillati</taxon>
        <taxon>Armatimonadota</taxon>
        <taxon>Chthonomonadia</taxon>
        <taxon>Chthonomonadales</taxon>
        <taxon>Chthonomonadaceae</taxon>
        <taxon>Chthonomonas</taxon>
    </lineage>
</organism>
<evidence type="ECO:0000256" key="9">
    <source>
        <dbReference type="PIRSR" id="PIRSR016262-3"/>
    </source>
</evidence>
<feature type="active site" description="Acyl-thioester intermediate" evidence="5 7">
    <location>
        <position position="180"/>
    </location>
</feature>
<name>S0EZG7_CHTCT</name>
<evidence type="ECO:0000256" key="7">
    <source>
        <dbReference type="PIRSR" id="PIRSR016262-1"/>
    </source>
</evidence>
<dbReference type="PANTHER" id="PTHR10993">
    <property type="entry name" value="OCTANOYLTRANSFERASE"/>
    <property type="match status" value="1"/>
</dbReference>
<comment type="miscellaneous">
    <text evidence="5">In the reaction, the free carboxyl group of octanoic acid is attached via an amide linkage to the epsilon-amino group of a specific lysine residue of lipoyl domains of lipoate-dependent enzymes.</text>
</comment>
<keyword evidence="2 5" id="KW-0808">Transferase</keyword>
<dbReference type="SUPFAM" id="SSF55681">
    <property type="entry name" value="Class II aaRS and biotin synthetases"/>
    <property type="match status" value="1"/>
</dbReference>
<dbReference type="eggNOG" id="COG0321">
    <property type="taxonomic scope" value="Bacteria"/>
</dbReference>
<sequence>MILRVHQLGIVPYRQAWDLQRHLVEERRKGHIPDTLLLLQHPPTITLGRFSSAKNLVASQETLKRLQVEVVPSDRGGDITLHAPGQLVGYPIFDLQSPPHKPDVHNYLRLVEEALIRTLETYSLKGWRFPGYTGVWVDGPEGRPEKIAAIGIRIHRWITHHGFAFNVTTDLSLFQLIVPCGIQAYGVTSLLRQTGHSYSIEEVGRQTAAAFATTFGHDNLEFVPWAS</sequence>
<reference evidence="12" key="1">
    <citation type="submission" date="2013-03" db="EMBL/GenBank/DDBJ databases">
        <title>Genome sequence of Chthonomonas calidirosea, the first sequenced genome from the Armatimonadetes phylum (formally candidate division OP10).</title>
        <authorList>
            <person name="Lee K.C.Y."/>
            <person name="Morgan X.C."/>
            <person name="Dunfield P.F."/>
            <person name="Tamas I."/>
            <person name="Houghton K.M."/>
            <person name="Vyssotski M."/>
            <person name="Ryan J.L.J."/>
            <person name="Lagutin K."/>
            <person name="McDonald I.R."/>
            <person name="Stott M.B."/>
        </authorList>
    </citation>
    <scope>NUCLEOTIDE SEQUENCE [LARGE SCALE GENOMIC DNA]</scope>
    <source>
        <strain evidence="12">DSM 23976 / ICMP 18418 / T49</strain>
    </source>
</reference>
<keyword evidence="3 5" id="KW-0012">Acyltransferase</keyword>
<dbReference type="Proteomes" id="UP000014227">
    <property type="component" value="Chromosome I"/>
</dbReference>
<dbReference type="PATRIC" id="fig|1303518.3.peg.2557"/>
<evidence type="ECO:0000256" key="2">
    <source>
        <dbReference type="ARBA" id="ARBA00022679"/>
    </source>
</evidence>
<feature type="domain" description="BPL/LPL catalytic" evidence="10">
    <location>
        <begin position="30"/>
        <end position="219"/>
    </location>
</feature>
<protein>
    <recommendedName>
        <fullName evidence="5 6">Octanoyltransferase</fullName>
        <ecNumber evidence="5 6">2.3.1.181</ecNumber>
    </recommendedName>
    <alternativeName>
        <fullName evidence="5">Lipoate-protein ligase B</fullName>
    </alternativeName>
    <alternativeName>
        <fullName evidence="5">Lipoyl/octanoyl transferase</fullName>
    </alternativeName>
    <alternativeName>
        <fullName evidence="5">Octanoyl-[acyl-carrier-protein]-protein N-octanoyltransferase</fullName>
    </alternativeName>
</protein>
<comment type="similarity">
    <text evidence="5 6">Belongs to the LipB family.</text>
</comment>
<comment type="function">
    <text evidence="4 5 6">Catalyzes the transfer of endogenously produced octanoic acid from octanoyl-acyl-carrier-protein onto the lipoyl domains of lipoate-dependent enzymes. Lipoyl-ACP can also act as a substrate although octanoyl-ACP is likely to be the physiological substrate.</text>
</comment>
<dbReference type="CDD" id="cd16444">
    <property type="entry name" value="LipB"/>
    <property type="match status" value="1"/>
</dbReference>
<feature type="site" description="Lowers pKa of active site Cys" evidence="5 9">
    <location>
        <position position="146"/>
    </location>
</feature>
<dbReference type="GO" id="GO:0009249">
    <property type="term" value="P:protein lipoylation"/>
    <property type="evidence" value="ECO:0007669"/>
    <property type="project" value="InterPro"/>
</dbReference>
<feature type="binding site" evidence="5 8">
    <location>
        <begin position="162"/>
        <end position="164"/>
    </location>
    <ligand>
        <name>substrate</name>
    </ligand>
</feature>
<dbReference type="InterPro" id="IPR045864">
    <property type="entry name" value="aa-tRNA-synth_II/BPL/LPL"/>
</dbReference>
<accession>S0EZG7</accession>
<comment type="subcellular location">
    <subcellularLocation>
        <location evidence="5">Cytoplasm</location>
    </subcellularLocation>
</comment>